<comment type="caution">
    <text evidence="2">The sequence shown here is derived from an EMBL/GenBank/DDBJ whole genome shotgun (WGS) entry which is preliminary data.</text>
</comment>
<keyword evidence="1" id="KW-0472">Membrane</keyword>
<name>A0A7C8P754_ORBOL</name>
<protein>
    <submittedName>
        <fullName evidence="2">Uncharacterized protein</fullName>
    </submittedName>
</protein>
<evidence type="ECO:0000313" key="2">
    <source>
        <dbReference type="EMBL" id="KAF3159052.1"/>
    </source>
</evidence>
<dbReference type="AlphaFoldDB" id="A0A7C8P754"/>
<keyword evidence="1" id="KW-1133">Transmembrane helix</keyword>
<feature type="transmembrane region" description="Helical" evidence="1">
    <location>
        <begin position="12"/>
        <end position="34"/>
    </location>
</feature>
<proteinExistence type="predicted"/>
<sequence>MRGKRQSFCRWVGDTFVAFPVYAAAVAAIAANLLGEAAEMQEPRTSTWQFKPYGNHATSNNVVAKYLFDTTGLKILDVLRLNAVRFQAQSEVRDRSSEKCNKAPLNSVNNPYAICDLEHPREERHDCSGICVDEPEVRTFLPLVPIGERRSGTENNYGRPKLFELMEATRQKLETQQYSIKKGPFTGAGVGQQRWNPAAIFTVILKITKGFDEKQKERKGKLLSPKHMMIC</sequence>
<accession>A0A7C8P754</accession>
<keyword evidence="1" id="KW-0812">Transmembrane</keyword>
<evidence type="ECO:0000313" key="3">
    <source>
        <dbReference type="Proteomes" id="UP000479691"/>
    </source>
</evidence>
<gene>
    <name evidence="2" type="ORF">TWF788_004038</name>
</gene>
<dbReference type="EMBL" id="JAABOE010000196">
    <property type="protein sequence ID" value="KAF3159052.1"/>
    <property type="molecule type" value="Genomic_DNA"/>
</dbReference>
<reference evidence="2 3" key="1">
    <citation type="submission" date="2019-06" db="EMBL/GenBank/DDBJ databases">
        <authorList>
            <person name="Palmer J.M."/>
        </authorList>
    </citation>
    <scope>NUCLEOTIDE SEQUENCE [LARGE SCALE GENOMIC DNA]</scope>
    <source>
        <strain evidence="2 3">TWF788</strain>
    </source>
</reference>
<organism evidence="2 3">
    <name type="scientific">Orbilia oligospora</name>
    <name type="common">Nematode-trapping fungus</name>
    <name type="synonym">Arthrobotrys oligospora</name>
    <dbReference type="NCBI Taxonomy" id="2813651"/>
    <lineage>
        <taxon>Eukaryota</taxon>
        <taxon>Fungi</taxon>
        <taxon>Dikarya</taxon>
        <taxon>Ascomycota</taxon>
        <taxon>Pezizomycotina</taxon>
        <taxon>Orbiliomycetes</taxon>
        <taxon>Orbiliales</taxon>
        <taxon>Orbiliaceae</taxon>
        <taxon>Orbilia</taxon>
    </lineage>
</organism>
<evidence type="ECO:0000256" key="1">
    <source>
        <dbReference type="SAM" id="Phobius"/>
    </source>
</evidence>
<dbReference type="Proteomes" id="UP000479691">
    <property type="component" value="Unassembled WGS sequence"/>
</dbReference>